<proteinExistence type="predicted"/>
<sequence length="438" mass="46854">MAGLSLAALLGAAGHPVTVYEAGDLGGKLYKLHLVGLDFSTGPSLFTFPGVWRRYLAALSEADHLDLRPLPGGLGLHHTPYGALPLPLPPEHPLFAEWQRYVARVQPLRPHVETLLTIPPRLTDPVFLRASAALGRVIGPHLSAERWIAAQRFSPPLAHALRTHALNAGLSPQDAPALYALLPALIADEVSRPAGGMGALRSELVRFCLDRKVVLRARTPVLAVDAARAEVQLRRQHERHALLVSALDPARLAELRGQPVRSGRRRTVSGLAIYAVTAQPCDLPATSILPPSDFGVFRQALRAAALPPDTLALVHAEGRQRAVLLTVPATGQPLSPDHPWVRGQVGRVERSLGSAPLLDLAEATAFLGPDHYARLGTPGGSIYGAAYPLWRAGPVHPQPYRLSDTLWQVGTAVHPGGGIPAILGGALIVSRLLRERQA</sequence>
<dbReference type="Proteomes" id="UP000245368">
    <property type="component" value="Chromosome"/>
</dbReference>
<dbReference type="PANTHER" id="PTHR43734:SF7">
    <property type="entry name" value="4,4'-DIAPONEUROSPORENE OXYGENASE"/>
    <property type="match status" value="1"/>
</dbReference>
<dbReference type="EMBL" id="CP029494">
    <property type="protein sequence ID" value="AWN24523.1"/>
    <property type="molecule type" value="Genomic_DNA"/>
</dbReference>
<dbReference type="SUPFAM" id="SSF51905">
    <property type="entry name" value="FAD/NAD(P)-binding domain"/>
    <property type="match status" value="1"/>
</dbReference>
<evidence type="ECO:0000313" key="3">
    <source>
        <dbReference type="EMBL" id="AWN24523.1"/>
    </source>
</evidence>
<keyword evidence="1" id="KW-0560">Oxidoreductase</keyword>
<dbReference type="InterPro" id="IPR002937">
    <property type="entry name" value="Amino_oxidase"/>
</dbReference>
<dbReference type="InterPro" id="IPR036188">
    <property type="entry name" value="FAD/NAD-bd_sf"/>
</dbReference>
<accession>A0A2Z3JHF4</accession>
<protein>
    <submittedName>
        <fullName evidence="3">NAD(P)/FAD-dependent oxidoreductase</fullName>
    </submittedName>
</protein>
<reference evidence="3 4" key="1">
    <citation type="submission" date="2018-05" db="EMBL/GenBank/DDBJ databases">
        <title>Complete Genome Sequence of Deinococcus sp. strain 17bor-2.</title>
        <authorList>
            <person name="Srinivasan S."/>
        </authorList>
    </citation>
    <scope>NUCLEOTIDE SEQUENCE [LARGE SCALE GENOMIC DNA]</scope>
    <source>
        <strain evidence="3 4">17bor-2</strain>
    </source>
</reference>
<dbReference type="AlphaFoldDB" id="A0A2Z3JHF4"/>
<dbReference type="KEGG" id="dez:DKM44_06565"/>
<name>A0A2Z3JHF4_9DEIO</name>
<feature type="domain" description="Amine oxidase" evidence="2">
    <location>
        <begin position="1"/>
        <end position="259"/>
    </location>
</feature>
<evidence type="ECO:0000313" key="4">
    <source>
        <dbReference type="Proteomes" id="UP000245368"/>
    </source>
</evidence>
<dbReference type="OrthoDB" id="9774675at2"/>
<dbReference type="Pfam" id="PF01593">
    <property type="entry name" value="Amino_oxidase"/>
    <property type="match status" value="1"/>
</dbReference>
<evidence type="ECO:0000256" key="1">
    <source>
        <dbReference type="ARBA" id="ARBA00023002"/>
    </source>
</evidence>
<dbReference type="Gene3D" id="3.50.50.60">
    <property type="entry name" value="FAD/NAD(P)-binding domain"/>
    <property type="match status" value="1"/>
</dbReference>
<gene>
    <name evidence="3" type="ORF">DKM44_06565</name>
</gene>
<dbReference type="PANTHER" id="PTHR43734">
    <property type="entry name" value="PHYTOENE DESATURASE"/>
    <property type="match status" value="1"/>
</dbReference>
<organism evidence="3 4">
    <name type="scientific">Deinococcus irradiatisoli</name>
    <dbReference type="NCBI Taxonomy" id="2202254"/>
    <lineage>
        <taxon>Bacteria</taxon>
        <taxon>Thermotogati</taxon>
        <taxon>Deinococcota</taxon>
        <taxon>Deinococci</taxon>
        <taxon>Deinococcales</taxon>
        <taxon>Deinococcaceae</taxon>
        <taxon>Deinococcus</taxon>
    </lineage>
</organism>
<dbReference type="GO" id="GO:0016491">
    <property type="term" value="F:oxidoreductase activity"/>
    <property type="evidence" value="ECO:0007669"/>
    <property type="project" value="UniProtKB-KW"/>
</dbReference>
<evidence type="ECO:0000259" key="2">
    <source>
        <dbReference type="Pfam" id="PF01593"/>
    </source>
</evidence>
<keyword evidence="4" id="KW-1185">Reference proteome</keyword>